<proteinExistence type="predicted"/>
<dbReference type="EMBL" id="JARZHI010000111">
    <property type="protein sequence ID" value="MDI1437183.1"/>
    <property type="molecule type" value="Genomic_DNA"/>
</dbReference>
<organism evidence="2 3">
    <name type="scientific">Polyangium sorediatum</name>
    <dbReference type="NCBI Taxonomy" id="889274"/>
    <lineage>
        <taxon>Bacteria</taxon>
        <taxon>Pseudomonadati</taxon>
        <taxon>Myxococcota</taxon>
        <taxon>Polyangia</taxon>
        <taxon>Polyangiales</taxon>
        <taxon>Polyangiaceae</taxon>
        <taxon>Polyangium</taxon>
    </lineage>
</organism>
<keyword evidence="1" id="KW-0472">Membrane</keyword>
<feature type="transmembrane region" description="Helical" evidence="1">
    <location>
        <begin position="416"/>
        <end position="436"/>
    </location>
</feature>
<dbReference type="PROSITE" id="PS51257">
    <property type="entry name" value="PROKAR_LIPOPROTEIN"/>
    <property type="match status" value="1"/>
</dbReference>
<evidence type="ECO:0000313" key="2">
    <source>
        <dbReference type="EMBL" id="MDI1437183.1"/>
    </source>
</evidence>
<keyword evidence="1" id="KW-0812">Transmembrane</keyword>
<comment type="caution">
    <text evidence="2">The sequence shown here is derived from an EMBL/GenBank/DDBJ whole genome shotgun (WGS) entry which is preliminary data.</text>
</comment>
<reference evidence="2 3" key="1">
    <citation type="submission" date="2023-04" db="EMBL/GenBank/DDBJ databases">
        <title>The genome sequence of Polyangium sorediatum DSM14670.</title>
        <authorList>
            <person name="Zhang X."/>
        </authorList>
    </citation>
    <scope>NUCLEOTIDE SEQUENCE [LARGE SCALE GENOMIC DNA]</scope>
    <source>
        <strain evidence="2 3">DSM 14670</strain>
    </source>
</reference>
<protein>
    <submittedName>
        <fullName evidence="2">Uncharacterized protein</fullName>
    </submittedName>
</protein>
<keyword evidence="1" id="KW-1133">Transmembrane helix</keyword>
<evidence type="ECO:0000313" key="3">
    <source>
        <dbReference type="Proteomes" id="UP001160301"/>
    </source>
</evidence>
<dbReference type="Proteomes" id="UP001160301">
    <property type="component" value="Unassembled WGS sequence"/>
</dbReference>
<sequence length="443" mass="46276">MMVRSGRCWGRRGALVVAALLATGCGEEAPPYDALPLRDALRAAPEVMASLPKETRREVAQRLEEAGVAPVEERLVVPPRDVPTIDALASAADEEREEQGKDALVLGAIEREGAELLLEAREAKEATDTNEGPPKMRGRPGNTTAALEAAALEGRAGRWVRDLAKRSDAKEIVRTTGLPMGAWAFDDTLYVNASWLVALAALEEEGAPIVPGPAVVPMPGMPGSKPLSVDFNPYKLPDSVEECSLQVQTTCGCAASGTCDHDVTDPTFSDANAECTWVNQAAANAAALCVLALMNIDGVRACVESGGSICAALPVTTRDDALAFLASESCMGLLQQCLADGSLSGDSSGSGSGSSSCGGCSGSSCGGCNDDCSKCNDNCSKCNDNCADCNQNCKDCNSNCKGSQCAVARRPGRSPLPSPVGTAFWLSLPVAYLYLLSQRRRRP</sequence>
<evidence type="ECO:0000256" key="1">
    <source>
        <dbReference type="SAM" id="Phobius"/>
    </source>
</evidence>
<accession>A0ABT6P9D4</accession>
<gene>
    <name evidence="2" type="ORF">QHF89_47190</name>
</gene>
<keyword evidence="3" id="KW-1185">Reference proteome</keyword>
<name>A0ABT6P9D4_9BACT</name>